<keyword evidence="3" id="KW-0963">Cytoplasm</keyword>
<evidence type="ECO:0000256" key="7">
    <source>
        <dbReference type="PROSITE-ProRule" id="PRU00134"/>
    </source>
</evidence>
<comment type="caution">
    <text evidence="10">The sequence shown here is derived from an EMBL/GenBank/DDBJ whole genome shotgun (WGS) entry which is preliminary data.</text>
</comment>
<feature type="region of interest" description="Disordered" evidence="8">
    <location>
        <begin position="138"/>
        <end position="232"/>
    </location>
</feature>
<evidence type="ECO:0000313" key="10">
    <source>
        <dbReference type="EMBL" id="ORZ02895.1"/>
    </source>
</evidence>
<keyword evidence="4" id="KW-0479">Metal-binding</keyword>
<comment type="similarity">
    <text evidence="2">Belongs to the MUB1/samB family.</text>
</comment>
<dbReference type="InterPro" id="IPR016024">
    <property type="entry name" value="ARM-type_fold"/>
</dbReference>
<evidence type="ECO:0000256" key="8">
    <source>
        <dbReference type="SAM" id="MobiDB-lite"/>
    </source>
</evidence>
<evidence type="ECO:0000256" key="4">
    <source>
        <dbReference type="ARBA" id="ARBA00022723"/>
    </source>
</evidence>
<dbReference type="Pfam" id="PF01753">
    <property type="entry name" value="zf-MYND"/>
    <property type="match status" value="1"/>
</dbReference>
<dbReference type="EMBL" id="MCGN01000001">
    <property type="protein sequence ID" value="ORZ02895.1"/>
    <property type="molecule type" value="Genomic_DNA"/>
</dbReference>
<feature type="compositionally biased region" description="Basic residues" evidence="8">
    <location>
        <begin position="196"/>
        <end position="208"/>
    </location>
</feature>
<dbReference type="FunCoup" id="A0A1X2HTH3">
    <property type="interactions" value="1"/>
</dbReference>
<proteinExistence type="inferred from homology"/>
<sequence>MREPNLCFPGQNRAAVCITSALYDRRALDCTATLPMINSLTHLAYLTSTSPRIRDILVVDGGLEKLVRILSQQQNHADMRHVWKWSLAFQCVVNIGVRGTEQIRTRVVEAGMIPVVLRVLENFLRALEAITQEKQKQQQQQQQVASSADGSVAEPTNSHSLSCTTTNTTTPTVASSTNATTAATTAASSMIPSHLPHNHSNLHQHHQQSRLVSTSTCTSASSSSSSMHPARVRTALTPNVRRSTFPYLKIDPAQRRRSRLQRDPASSRTFVATDSRASPSIDNVYYREEDILMSLQLLAYLSKYPHIRDLFLTAYDRNVFSVVEKFAHRLHPGTIQYWSGVIMRNACRKDDTRGGIRRCANMHCGKWEKQPREFAKCRRCRKAKYCSKACQSTAWSAGHRWWCVERQPSSATAPVAGAVSSAVTAAAAAATARAAAATTAPHPSADNFTQETQVDDDDDHTPAATNVSAQTNILSDDHHRRPESMRERGGTVVVNEIPTPPGHAHSESMTMIERNTEASSAGESSESRGLLVDMGVGMEL</sequence>
<protein>
    <recommendedName>
        <fullName evidence="9">MYND-type domain-containing protein</fullName>
    </recommendedName>
</protein>
<dbReference type="Gene3D" id="6.10.140.2220">
    <property type="match status" value="1"/>
</dbReference>
<evidence type="ECO:0000256" key="3">
    <source>
        <dbReference type="ARBA" id="ARBA00022490"/>
    </source>
</evidence>
<evidence type="ECO:0000259" key="9">
    <source>
        <dbReference type="PROSITE" id="PS50865"/>
    </source>
</evidence>
<keyword evidence="5 7" id="KW-0863">Zinc-finger</keyword>
<dbReference type="Proteomes" id="UP000242180">
    <property type="component" value="Unassembled WGS sequence"/>
</dbReference>
<feature type="compositionally biased region" description="Low complexity" evidence="8">
    <location>
        <begin position="213"/>
        <end position="226"/>
    </location>
</feature>
<dbReference type="PROSITE" id="PS50865">
    <property type="entry name" value="ZF_MYND_2"/>
    <property type="match status" value="1"/>
</dbReference>
<feature type="domain" description="MYND-type" evidence="9">
    <location>
        <begin position="361"/>
        <end position="403"/>
    </location>
</feature>
<evidence type="ECO:0000256" key="5">
    <source>
        <dbReference type="ARBA" id="ARBA00022771"/>
    </source>
</evidence>
<dbReference type="GO" id="GO:0006511">
    <property type="term" value="P:ubiquitin-dependent protein catabolic process"/>
    <property type="evidence" value="ECO:0007669"/>
    <property type="project" value="TreeGrafter"/>
</dbReference>
<dbReference type="AlphaFoldDB" id="A0A1X2HTH3"/>
<feature type="compositionally biased region" description="Basic and acidic residues" evidence="8">
    <location>
        <begin position="475"/>
        <end position="489"/>
    </location>
</feature>
<dbReference type="InterPro" id="IPR002893">
    <property type="entry name" value="Znf_MYND"/>
</dbReference>
<dbReference type="GO" id="GO:1990304">
    <property type="term" value="C:MUB1-RAD6-UBR2 ubiquitin ligase complex"/>
    <property type="evidence" value="ECO:0007669"/>
    <property type="project" value="TreeGrafter"/>
</dbReference>
<dbReference type="GO" id="GO:0005737">
    <property type="term" value="C:cytoplasm"/>
    <property type="evidence" value="ECO:0007669"/>
    <property type="project" value="UniProtKB-SubCell"/>
</dbReference>
<dbReference type="SUPFAM" id="SSF48371">
    <property type="entry name" value="ARM repeat"/>
    <property type="match status" value="1"/>
</dbReference>
<reference evidence="10 11" key="1">
    <citation type="submission" date="2016-07" db="EMBL/GenBank/DDBJ databases">
        <title>Pervasive Adenine N6-methylation of Active Genes in Fungi.</title>
        <authorList>
            <consortium name="DOE Joint Genome Institute"/>
            <person name="Mondo S.J."/>
            <person name="Dannebaum R.O."/>
            <person name="Kuo R.C."/>
            <person name="Labutti K."/>
            <person name="Haridas S."/>
            <person name="Kuo A."/>
            <person name="Salamov A."/>
            <person name="Ahrendt S.R."/>
            <person name="Lipzen A."/>
            <person name="Sullivan W."/>
            <person name="Andreopoulos W.B."/>
            <person name="Clum A."/>
            <person name="Lindquist E."/>
            <person name="Daum C."/>
            <person name="Ramamoorthy G.K."/>
            <person name="Gryganskyi A."/>
            <person name="Culley D."/>
            <person name="Magnuson J.K."/>
            <person name="James T.Y."/>
            <person name="O'Malley M.A."/>
            <person name="Stajich J.E."/>
            <person name="Spatafora J.W."/>
            <person name="Visel A."/>
            <person name="Grigoriev I.V."/>
        </authorList>
    </citation>
    <scope>NUCLEOTIDE SEQUENCE [LARGE SCALE GENOMIC DNA]</scope>
    <source>
        <strain evidence="10 11">NRRL 2496</strain>
    </source>
</reference>
<feature type="region of interest" description="Disordered" evidence="8">
    <location>
        <begin position="437"/>
        <end position="506"/>
    </location>
</feature>
<feature type="compositionally biased region" description="Low complexity" evidence="8">
    <location>
        <begin position="156"/>
        <end position="195"/>
    </location>
</feature>
<evidence type="ECO:0000313" key="11">
    <source>
        <dbReference type="Proteomes" id="UP000242180"/>
    </source>
</evidence>
<dbReference type="GO" id="GO:0007163">
    <property type="term" value="P:establishment or maintenance of cell polarity"/>
    <property type="evidence" value="ECO:0007669"/>
    <property type="project" value="TreeGrafter"/>
</dbReference>
<comment type="subcellular location">
    <subcellularLocation>
        <location evidence="1">Cytoplasm</location>
    </subcellularLocation>
</comment>
<dbReference type="SUPFAM" id="SSF144232">
    <property type="entry name" value="HIT/MYND zinc finger-like"/>
    <property type="match status" value="1"/>
</dbReference>
<dbReference type="GO" id="GO:0008270">
    <property type="term" value="F:zinc ion binding"/>
    <property type="evidence" value="ECO:0007669"/>
    <property type="project" value="UniProtKB-KW"/>
</dbReference>
<accession>A0A1X2HTH3</accession>
<dbReference type="PANTHER" id="PTHR47442">
    <property type="entry name" value="MYND-TYPE ZINC FINGER PROTEIN MUB1"/>
    <property type="match status" value="1"/>
</dbReference>
<dbReference type="InterPro" id="IPR011989">
    <property type="entry name" value="ARM-like"/>
</dbReference>
<keyword evidence="11" id="KW-1185">Reference proteome</keyword>
<feature type="compositionally biased region" description="Polar residues" evidence="8">
    <location>
        <begin position="463"/>
        <end position="474"/>
    </location>
</feature>
<dbReference type="InterPro" id="IPR051664">
    <property type="entry name" value="MYND-type_zinc_finger"/>
</dbReference>
<gene>
    <name evidence="10" type="ORF">BCR43DRAFT_449977</name>
</gene>
<evidence type="ECO:0000256" key="1">
    <source>
        <dbReference type="ARBA" id="ARBA00004496"/>
    </source>
</evidence>
<dbReference type="Gene3D" id="1.25.10.10">
    <property type="entry name" value="Leucine-rich Repeat Variant"/>
    <property type="match status" value="1"/>
</dbReference>
<dbReference type="PANTHER" id="PTHR47442:SF1">
    <property type="entry name" value="MYND-TYPE ZINC FINGER PROTEIN MUB1"/>
    <property type="match status" value="1"/>
</dbReference>
<organism evidence="10 11">
    <name type="scientific">Syncephalastrum racemosum</name>
    <name type="common">Filamentous fungus</name>
    <dbReference type="NCBI Taxonomy" id="13706"/>
    <lineage>
        <taxon>Eukaryota</taxon>
        <taxon>Fungi</taxon>
        <taxon>Fungi incertae sedis</taxon>
        <taxon>Mucoromycota</taxon>
        <taxon>Mucoromycotina</taxon>
        <taxon>Mucoromycetes</taxon>
        <taxon>Mucorales</taxon>
        <taxon>Syncephalastraceae</taxon>
        <taxon>Syncephalastrum</taxon>
    </lineage>
</organism>
<keyword evidence="6" id="KW-0862">Zinc</keyword>
<dbReference type="OrthoDB" id="5594178at2759"/>
<evidence type="ECO:0000256" key="6">
    <source>
        <dbReference type="ARBA" id="ARBA00022833"/>
    </source>
</evidence>
<evidence type="ECO:0000256" key="2">
    <source>
        <dbReference type="ARBA" id="ARBA00010655"/>
    </source>
</evidence>
<dbReference type="OMA" id="DMGVHME"/>
<name>A0A1X2HTH3_SYNRA</name>
<dbReference type="InParanoid" id="A0A1X2HTH3"/>